<reference evidence="2" key="7">
    <citation type="journal article" date="2005" name="Science">
        <title>The Transcriptional Landscape of the Mammalian Genome.</title>
        <authorList>
            <consortium name="The FANTOM Consortium"/>
            <consortium name="Riken Genome Exploration Research Group and Genome Science Group (Genome Network Project Core Group)"/>
        </authorList>
    </citation>
    <scope>NUCLEOTIDE SEQUENCE</scope>
    <source>
        <strain evidence="2">C57BL/6J</strain>
        <tissue evidence="2">Whole body</tissue>
    </source>
</reference>
<evidence type="ECO:0000256" key="1">
    <source>
        <dbReference type="SAM" id="MobiDB-lite"/>
    </source>
</evidence>
<organism evidence="2">
    <name type="scientific">Mus musculus</name>
    <name type="common">Mouse</name>
    <dbReference type="NCBI Taxonomy" id="10090"/>
    <lineage>
        <taxon>Eukaryota</taxon>
        <taxon>Metazoa</taxon>
        <taxon>Chordata</taxon>
        <taxon>Craniata</taxon>
        <taxon>Vertebrata</taxon>
        <taxon>Euteleostomi</taxon>
        <taxon>Mammalia</taxon>
        <taxon>Eutheria</taxon>
        <taxon>Euarchontoglires</taxon>
        <taxon>Glires</taxon>
        <taxon>Rodentia</taxon>
        <taxon>Myomorpha</taxon>
        <taxon>Muroidea</taxon>
        <taxon>Muridae</taxon>
        <taxon>Murinae</taxon>
        <taxon>Mus</taxon>
        <taxon>Mus</taxon>
    </lineage>
</organism>
<dbReference type="AlphaFoldDB" id="Q3V4C8"/>
<dbReference type="EMBL" id="AK004006">
    <property type="protein sequence ID" value="BAE43158.1"/>
    <property type="molecule type" value="mRNA"/>
</dbReference>
<sequence>QTRERKKPTNAESRPPDPASSSGCWRTLHQRLATSVGRWAKPPAIPGLTKPRLETPAPSALDSDLVHDLTLCLALDSCIFGKPPCFGSQASGSPSPFSTKNLVKMKTKGSGGNFGQEAEAL</sequence>
<proteinExistence type="evidence at transcript level"/>
<reference evidence="2" key="2">
    <citation type="journal article" date="2000" name="Genome Res.">
        <title>Normalization and subtraction of cap-trapper-selected cDNAs to prepare full-length cDNA libraries for rapid discovery of new genes.</title>
        <authorList>
            <person name="Carninci P."/>
            <person name="Shibata Y."/>
            <person name="Hayatsu N."/>
            <person name="Sugahara Y."/>
            <person name="Shibata K."/>
            <person name="Itoh M."/>
            <person name="Konno H."/>
            <person name="Okazaki Y."/>
            <person name="Muramatsu M."/>
            <person name="Hayashizaki Y."/>
        </authorList>
    </citation>
    <scope>NUCLEOTIDE SEQUENCE</scope>
    <source>
        <strain evidence="2">C57BL/6J</strain>
        <tissue evidence="2">Whole body</tissue>
    </source>
</reference>
<reference evidence="2" key="5">
    <citation type="journal article" date="2001" name="Nature">
        <title>Functional annotation of a full-length mouse cDNA collection.</title>
        <authorList>
            <consortium name="The RIKEN Genome Exploration Research Group Phase II Team and the FANTOM Consortium"/>
        </authorList>
    </citation>
    <scope>NUCLEOTIDE SEQUENCE</scope>
    <source>
        <strain evidence="2">C57BL/6J</strain>
        <tissue evidence="2">Whole body</tissue>
    </source>
</reference>
<accession>Q3V4C8</accession>
<reference evidence="2" key="3">
    <citation type="journal article" date="2000" name="Genome Res.">
        <title>RIKEN integrated sequence analysis (RISA) system--384-format sequencing pipeline with 384 multicapillary sequencer.</title>
        <authorList>
            <person name="Shibata K."/>
            <person name="Itoh M."/>
            <person name="Aizawa K."/>
            <person name="Nagaoka S."/>
            <person name="Sasaki N."/>
            <person name="Carninci P."/>
            <person name="Konno H."/>
            <person name="Akiyama J."/>
            <person name="Nishi K."/>
            <person name="Kitsunai T."/>
            <person name="Tashiro H."/>
            <person name="Itoh M."/>
            <person name="Sumi N."/>
            <person name="Ishii Y."/>
            <person name="Nakamura S."/>
            <person name="Hazama M."/>
            <person name="Nishine T."/>
            <person name="Harada A."/>
            <person name="Yamamoto R."/>
            <person name="Matsumoto H."/>
            <person name="Sakaguchi S."/>
            <person name="Ikegami T."/>
            <person name="Kashiwagi K."/>
            <person name="Fujiwake S."/>
            <person name="Inoue K."/>
            <person name="Togawa Y."/>
            <person name="Izawa M."/>
            <person name="Ohara E."/>
            <person name="Watahiki M."/>
            <person name="Yoneda Y."/>
            <person name="Ishikawa T."/>
            <person name="Ozawa K."/>
            <person name="Tanaka T."/>
            <person name="Matsuura S."/>
            <person name="Kawai J."/>
            <person name="Okazaki Y."/>
            <person name="Muramatsu M."/>
            <person name="Inoue Y."/>
            <person name="Kira A."/>
            <person name="Hayashizaki Y."/>
        </authorList>
    </citation>
    <scope>NUCLEOTIDE SEQUENCE</scope>
    <source>
        <strain evidence="2">C57BL/6J</strain>
        <tissue evidence="2">Whole body</tissue>
    </source>
</reference>
<reference evidence="2" key="6">
    <citation type="journal article" date="2002" name="Nature">
        <title>Analysis of the mouse transcriptome based on functional annotation of 60,770 full-length cDNAs.</title>
        <authorList>
            <consortium name="The FANTOM Consortium and the RIKEN Genome Exploration Research Group Phase I and II Team"/>
        </authorList>
    </citation>
    <scope>NUCLEOTIDE SEQUENCE</scope>
    <source>
        <strain evidence="2">C57BL/6J</strain>
        <tissue evidence="2">Whole body</tissue>
    </source>
</reference>
<gene>
    <name evidence="3" type="primary">Cilp2</name>
</gene>
<name>Q3V4C8_MOUSE</name>
<reference evidence="2" key="4">
    <citation type="submission" date="2000-07" db="EMBL/GenBank/DDBJ databases">
        <authorList>
            <person name="Adachi J."/>
            <person name="Aizawa K."/>
            <person name="Akahira S."/>
            <person name="Akimura T."/>
            <person name="Arai A."/>
            <person name="Aono H."/>
            <person name="Arakawa T."/>
            <person name="Bono H."/>
            <person name="Carninci P."/>
            <person name="Fukuda S."/>
            <person name="Fukunishi Y."/>
            <person name="Furuno M."/>
            <person name="Hanagaki T."/>
            <person name="Hara A."/>
            <person name="Hayatsu N."/>
            <person name="Hiramoto K."/>
            <person name="Hiraoka T."/>
            <person name="Hori F."/>
            <person name="Imotani K."/>
            <person name="Ishii Y."/>
            <person name="Itoh M."/>
            <person name="Izawa M."/>
            <person name="Kasukawa T."/>
            <person name="Kato H."/>
            <person name="Kawai J."/>
            <person name="Kojima Y."/>
            <person name="Konno H."/>
            <person name="Kouda M."/>
            <person name="Koya S."/>
            <person name="Kurihara C."/>
            <person name="Matsuyama T."/>
            <person name="Miyazaki A."/>
            <person name="Nishi K."/>
            <person name="Nomura K."/>
            <person name="Numazaki R."/>
            <person name="Ohno M."/>
            <person name="Okazaki Y."/>
            <person name="Okido T."/>
            <person name="Owa C."/>
            <person name="Saito H."/>
            <person name="Saito R."/>
            <person name="Sakai C."/>
            <person name="Sakai K."/>
            <person name="Sano H."/>
            <person name="Sasaki D."/>
            <person name="Shibata K."/>
            <person name="Shibata Y."/>
            <person name="Shinagawa A."/>
            <person name="Shiraki T."/>
            <person name="Sogabe Y."/>
            <person name="Suzuki H."/>
            <person name="Tagami M."/>
            <person name="Tagawa A."/>
            <person name="Takahashi F."/>
            <person name="Tanaka T."/>
            <person name="Tejima Y."/>
            <person name="Toya T."/>
            <person name="Yamamura T."/>
            <person name="Yasunishi A."/>
            <person name="Yoshida K."/>
            <person name="Yoshino M."/>
            <person name="Muramatsu M."/>
            <person name="Hayashizaki Y."/>
        </authorList>
    </citation>
    <scope>NUCLEOTIDE SEQUENCE</scope>
    <source>
        <strain evidence="2">C57BL/6J</strain>
        <tissue evidence="2">Whole body</tissue>
    </source>
</reference>
<feature type="compositionally biased region" description="Polar residues" evidence="1">
    <location>
        <begin position="88"/>
        <end position="101"/>
    </location>
</feature>
<protein>
    <submittedName>
        <fullName evidence="2">Uncharacterized protein</fullName>
    </submittedName>
</protein>
<feature type="region of interest" description="Disordered" evidence="1">
    <location>
        <begin position="1"/>
        <end position="25"/>
    </location>
</feature>
<reference evidence="2" key="8">
    <citation type="journal article" date="2005" name="Science">
        <title>Antisense Transcription in the Mammalian Transcriptome.</title>
        <authorList>
            <consortium name="RIKEN Genome Exploration Research Group and Genome Science Group (Genome Network Project Core Group) and the FANTOM Consortium"/>
        </authorList>
    </citation>
    <scope>NUCLEOTIDE SEQUENCE</scope>
    <source>
        <strain evidence="2">C57BL/6J</strain>
        <tissue evidence="2">Whole body</tissue>
    </source>
</reference>
<feature type="non-terminal residue" evidence="2">
    <location>
        <position position="1"/>
    </location>
</feature>
<evidence type="ECO:0000313" key="3">
    <source>
        <dbReference type="MGI" id="MGI:1915959"/>
    </source>
</evidence>
<evidence type="ECO:0000313" key="2">
    <source>
        <dbReference type="EMBL" id="BAE43158.1"/>
    </source>
</evidence>
<feature type="region of interest" description="Disordered" evidence="1">
    <location>
        <begin position="88"/>
        <end position="121"/>
    </location>
</feature>
<reference evidence="2" key="1">
    <citation type="journal article" date="1999" name="Methods Enzymol.">
        <title>High-efficiency full-length cDNA cloning.</title>
        <authorList>
            <person name="Carninci P."/>
            <person name="Hayashizaki Y."/>
        </authorList>
    </citation>
    <scope>NUCLEOTIDE SEQUENCE</scope>
    <source>
        <strain evidence="2">C57BL/6J</strain>
        <tissue evidence="2">Whole body</tissue>
    </source>
</reference>
<dbReference type="MGI" id="MGI:1915959">
    <property type="gene designation" value="Cilp2"/>
</dbReference>
<dbReference type="AGR" id="MGI:1915959"/>